<feature type="compositionally biased region" description="Polar residues" evidence="1">
    <location>
        <begin position="130"/>
        <end position="141"/>
    </location>
</feature>
<name>A0A834MC89_RHYFE</name>
<dbReference type="Proteomes" id="UP000625711">
    <property type="component" value="Unassembled WGS sequence"/>
</dbReference>
<dbReference type="AlphaFoldDB" id="A0A834MC89"/>
<gene>
    <name evidence="3" type="ORF">GWI33_012695</name>
</gene>
<feature type="signal peptide" evidence="2">
    <location>
        <begin position="1"/>
        <end position="23"/>
    </location>
</feature>
<keyword evidence="2" id="KW-0732">Signal</keyword>
<evidence type="ECO:0000256" key="1">
    <source>
        <dbReference type="SAM" id="MobiDB-lite"/>
    </source>
</evidence>
<dbReference type="EMBL" id="JAACXV010012423">
    <property type="protein sequence ID" value="KAF7274650.1"/>
    <property type="molecule type" value="Genomic_DNA"/>
</dbReference>
<comment type="caution">
    <text evidence="3">The sequence shown here is derived from an EMBL/GenBank/DDBJ whole genome shotgun (WGS) entry which is preliminary data.</text>
</comment>
<evidence type="ECO:0000313" key="3">
    <source>
        <dbReference type="EMBL" id="KAF7274650.1"/>
    </source>
</evidence>
<proteinExistence type="predicted"/>
<reference evidence="3" key="1">
    <citation type="submission" date="2020-08" db="EMBL/GenBank/DDBJ databases">
        <title>Genome sequencing and assembly of the red palm weevil Rhynchophorus ferrugineus.</title>
        <authorList>
            <person name="Dias G.B."/>
            <person name="Bergman C.M."/>
            <person name="Manee M."/>
        </authorList>
    </citation>
    <scope>NUCLEOTIDE SEQUENCE</scope>
    <source>
        <strain evidence="3">AA-2017</strain>
        <tissue evidence="3">Whole larva</tissue>
    </source>
</reference>
<feature type="region of interest" description="Disordered" evidence="1">
    <location>
        <begin position="130"/>
        <end position="160"/>
    </location>
</feature>
<organism evidence="3 4">
    <name type="scientific">Rhynchophorus ferrugineus</name>
    <name type="common">Red palm weevil</name>
    <name type="synonym">Curculio ferrugineus</name>
    <dbReference type="NCBI Taxonomy" id="354439"/>
    <lineage>
        <taxon>Eukaryota</taxon>
        <taxon>Metazoa</taxon>
        <taxon>Ecdysozoa</taxon>
        <taxon>Arthropoda</taxon>
        <taxon>Hexapoda</taxon>
        <taxon>Insecta</taxon>
        <taxon>Pterygota</taxon>
        <taxon>Neoptera</taxon>
        <taxon>Endopterygota</taxon>
        <taxon>Coleoptera</taxon>
        <taxon>Polyphaga</taxon>
        <taxon>Cucujiformia</taxon>
        <taxon>Curculionidae</taxon>
        <taxon>Dryophthorinae</taxon>
        <taxon>Rhynchophorus</taxon>
    </lineage>
</organism>
<evidence type="ECO:0000256" key="2">
    <source>
        <dbReference type="SAM" id="SignalP"/>
    </source>
</evidence>
<dbReference type="OrthoDB" id="6783374at2759"/>
<evidence type="ECO:0000313" key="4">
    <source>
        <dbReference type="Proteomes" id="UP000625711"/>
    </source>
</evidence>
<keyword evidence="4" id="KW-1185">Reference proteome</keyword>
<feature type="chain" id="PRO_5032756816" evidence="2">
    <location>
        <begin position="24"/>
        <end position="396"/>
    </location>
</feature>
<protein>
    <submittedName>
        <fullName evidence="3">Uncharacterized protein</fullName>
    </submittedName>
</protein>
<sequence length="396" mass="45060">MSKKYLLLFCLFTILSIIIQSYCNEVDVSGTPTNGINVVIFFSAIKPQHALLTKNSMEFLHFHEATRVKHNCMNEHETVTESKLEMIEENQTKHCKDLLKDSLMTLTHYCHTALKMKTAIASVTGTEITNDILEPSSQPRASSGPEKPGKNKRSSWNDESDVLFVNSNGDKKKTIVTGPKHTEVFRIRVRRSEGGEVPEERVGELPELHRHRDHKPKWDVLDVMKHVRYSFLGKMFDNQIENQLKQDQDDLVDIEKLGKEKQDAGLFETVKSTLETLQEPPIANFLMAVFGGHLDSIHNKHSPLVQSVKHVIERTDPENTLIILTGSCSEERQNHEIKEPHNQPHHCSIPVYAKGPKCQMLSECALLYDIPLTIRNILTPEHEKGAAEPQHMENTE</sequence>
<accession>A0A834MC89</accession>